<dbReference type="KEGG" id="hoh:Hoch_6073"/>
<accession>D0LL52</accession>
<reference evidence="1 2" key="1">
    <citation type="journal article" date="2010" name="Stand. Genomic Sci.">
        <title>Complete genome sequence of Haliangium ochraceum type strain (SMP-2).</title>
        <authorList>
            <consortium name="US DOE Joint Genome Institute (JGI-PGF)"/>
            <person name="Ivanova N."/>
            <person name="Daum C."/>
            <person name="Lang E."/>
            <person name="Abt B."/>
            <person name="Kopitz M."/>
            <person name="Saunders E."/>
            <person name="Lapidus A."/>
            <person name="Lucas S."/>
            <person name="Glavina Del Rio T."/>
            <person name="Nolan M."/>
            <person name="Tice H."/>
            <person name="Copeland A."/>
            <person name="Cheng J.F."/>
            <person name="Chen F."/>
            <person name="Bruce D."/>
            <person name="Goodwin L."/>
            <person name="Pitluck S."/>
            <person name="Mavromatis K."/>
            <person name="Pati A."/>
            <person name="Mikhailova N."/>
            <person name="Chen A."/>
            <person name="Palaniappan K."/>
            <person name="Land M."/>
            <person name="Hauser L."/>
            <person name="Chang Y.J."/>
            <person name="Jeffries C.D."/>
            <person name="Detter J.C."/>
            <person name="Brettin T."/>
            <person name="Rohde M."/>
            <person name="Goker M."/>
            <person name="Bristow J."/>
            <person name="Markowitz V."/>
            <person name="Eisen J.A."/>
            <person name="Hugenholtz P."/>
            <person name="Kyrpides N.C."/>
            <person name="Klenk H.P."/>
        </authorList>
    </citation>
    <scope>NUCLEOTIDE SEQUENCE [LARGE SCALE GENOMIC DNA]</scope>
    <source>
        <strain evidence="2">DSM 14365 / CIP 107738 / JCM 11303 / AJ 13395 / SMP-2</strain>
    </source>
</reference>
<dbReference type="HOGENOM" id="CLU_1608560_0_0_7"/>
<name>D0LL52_HALO1</name>
<gene>
    <name evidence="1" type="ordered locus">Hoch_6073</name>
</gene>
<dbReference type="STRING" id="502025.Hoch_6073"/>
<proteinExistence type="predicted"/>
<evidence type="ECO:0000313" key="2">
    <source>
        <dbReference type="Proteomes" id="UP000001880"/>
    </source>
</evidence>
<dbReference type="Proteomes" id="UP000001880">
    <property type="component" value="Chromosome"/>
</dbReference>
<dbReference type="EMBL" id="CP001804">
    <property type="protein sequence ID" value="ACY18548.1"/>
    <property type="molecule type" value="Genomic_DNA"/>
</dbReference>
<protein>
    <submittedName>
        <fullName evidence="1">Uncharacterized protein</fullName>
    </submittedName>
</protein>
<dbReference type="AlphaFoldDB" id="D0LL52"/>
<sequence length="165" mass="17782">MLAACSRSSPTQDAPASAAEVIERFAQAAVDDERERVLELMTPALREHFAGASADPEHVHWQLLVSAPAHCLRELAPEQRRPVAVEGRVVRGHEYDEVTVMTLPCGEVVSPRGRAEAGRAEASADEPITASITAVREGERWRIGELSVLENAPLMLPAAEPSSGE</sequence>
<organism evidence="1 2">
    <name type="scientific">Haliangium ochraceum (strain DSM 14365 / JCM 11303 / SMP-2)</name>
    <dbReference type="NCBI Taxonomy" id="502025"/>
    <lineage>
        <taxon>Bacteria</taxon>
        <taxon>Pseudomonadati</taxon>
        <taxon>Myxococcota</taxon>
        <taxon>Polyangia</taxon>
        <taxon>Haliangiales</taxon>
        <taxon>Kofleriaceae</taxon>
        <taxon>Haliangium</taxon>
    </lineage>
</organism>
<keyword evidence="2" id="KW-1185">Reference proteome</keyword>
<evidence type="ECO:0000313" key="1">
    <source>
        <dbReference type="EMBL" id="ACY18548.1"/>
    </source>
</evidence>